<dbReference type="InterPro" id="IPR003822">
    <property type="entry name" value="PAH"/>
</dbReference>
<feature type="compositionally biased region" description="Basic and acidic residues" evidence="4">
    <location>
        <begin position="901"/>
        <end position="957"/>
    </location>
</feature>
<dbReference type="PROSITE" id="PS51477">
    <property type="entry name" value="PAH"/>
    <property type="match status" value="1"/>
</dbReference>
<feature type="compositionally biased region" description="Basic and acidic residues" evidence="4">
    <location>
        <begin position="1304"/>
        <end position="1315"/>
    </location>
</feature>
<feature type="compositionally biased region" description="Basic and acidic residues" evidence="4">
    <location>
        <begin position="1322"/>
        <end position="1333"/>
    </location>
</feature>
<dbReference type="InterPro" id="IPR036600">
    <property type="entry name" value="PAH_sf"/>
</dbReference>
<dbReference type="GO" id="GO:0006355">
    <property type="term" value="P:regulation of DNA-templated transcription"/>
    <property type="evidence" value="ECO:0007669"/>
    <property type="project" value="InterPro"/>
</dbReference>
<proteinExistence type="predicted"/>
<comment type="subcellular location">
    <subcellularLocation>
        <location evidence="1 3">Nucleus</location>
    </subcellularLocation>
</comment>
<organism evidence="5 6">
    <name type="scientific">Globodera rostochiensis</name>
    <name type="common">Golden nematode worm</name>
    <name type="synonym">Heterodera rostochiensis</name>
    <dbReference type="NCBI Taxonomy" id="31243"/>
    <lineage>
        <taxon>Eukaryota</taxon>
        <taxon>Metazoa</taxon>
        <taxon>Ecdysozoa</taxon>
        <taxon>Nematoda</taxon>
        <taxon>Chromadorea</taxon>
        <taxon>Rhabditida</taxon>
        <taxon>Tylenchina</taxon>
        <taxon>Tylenchomorpha</taxon>
        <taxon>Tylenchoidea</taxon>
        <taxon>Heteroderidae</taxon>
        <taxon>Heteroderinae</taxon>
        <taxon>Globodera</taxon>
    </lineage>
</organism>
<feature type="compositionally biased region" description="Basic and acidic residues" evidence="4">
    <location>
        <begin position="1286"/>
        <end position="1297"/>
    </location>
</feature>
<feature type="compositionally biased region" description="Basic and acidic residues" evidence="4">
    <location>
        <begin position="1150"/>
        <end position="1189"/>
    </location>
</feature>
<evidence type="ECO:0000256" key="2">
    <source>
        <dbReference type="ARBA" id="ARBA00023242"/>
    </source>
</evidence>
<dbReference type="Proteomes" id="UP000887572">
    <property type="component" value="Unplaced"/>
</dbReference>
<keyword evidence="5" id="KW-1185">Reference proteome</keyword>
<feature type="compositionally biased region" description="Basic residues" evidence="4">
    <location>
        <begin position="855"/>
        <end position="864"/>
    </location>
</feature>
<evidence type="ECO:0000313" key="6">
    <source>
        <dbReference type="WBParaSite" id="Gr19_v10_g5358.t1"/>
    </source>
</evidence>
<evidence type="ECO:0000313" key="5">
    <source>
        <dbReference type="Proteomes" id="UP000887572"/>
    </source>
</evidence>
<accession>A0A914HZ37</accession>
<feature type="compositionally biased region" description="Basic and acidic residues" evidence="4">
    <location>
        <begin position="875"/>
        <end position="895"/>
    </location>
</feature>
<feature type="compositionally biased region" description="Basic and acidic residues" evidence="4">
    <location>
        <begin position="1008"/>
        <end position="1087"/>
    </location>
</feature>
<keyword evidence="2 3" id="KW-0539">Nucleus</keyword>
<dbReference type="PANTHER" id="PTHR37409">
    <property type="entry name" value="RIKEN CDNA D130052B06 GENE"/>
    <property type="match status" value="1"/>
</dbReference>
<protein>
    <submittedName>
        <fullName evidence="6">Uncharacterized protein</fullName>
    </submittedName>
</protein>
<dbReference type="SUPFAM" id="SSF47762">
    <property type="entry name" value="PAH2 domain"/>
    <property type="match status" value="1"/>
</dbReference>
<feature type="compositionally biased region" description="Basic and acidic residues" evidence="4">
    <location>
        <begin position="1098"/>
        <end position="1138"/>
    </location>
</feature>
<sequence length="1394" mass="160055">MPEQNSEDWLEQFHKFEEMLKNEFGQIGESAKLRQKNLLVGYGNCLLESYIESEQFREKFNWKTETRKRLRKIFEGTERTIDINLLDDFWSLLDASSSPSPSSSTTALNIKGAVIKSNSVNAVDVINGALKHLEKIREELELGNYEAYIRLIRKLKGNEIDVDTFFGSVVILFRDFPELLEQLNHFLPKGNQLWIPGKSFAALSTNAIPESSQHFFTSKTLKKGIECPSKSEDLTDADAFERSKDPEAYALSLSVATLLRNIQKEFPPSKVAMAFLLQKELKLASAVWYFKEAVRNLFAFVTSMGQKSAKFASEFEKVKKTGEHLVNSNPGGGAEELCHLYIFAHKLATNLVLAAESDQWRKHLLWSVDKQFLFMLPSSFGDLDCSEADNILKIAQKFDELECIQPIFILTFSSLIRRFKLFRNLFCHGFDGLAISVVKERLLWIVQEKVVNELETEFPEIMHYEIMINAMYLTKLLTQLTFKSGTAIAEEYEARISTTFLLKIVTEFEINISTECKLPPKICEALLGTIAEVKNAFYEKVGDIGEKMIVEWEPKECNSEKGIKKALEGQREVLANVHFAFLRNAMAEKDWVIGAIRERPGASTRIRTLIIDENLYDQLTDSIGEQLTNPEVFDDDKLFECHYRNALLYADSLIRTEGTMRADITTEVKHFEAENELLKQIFVEVKTFLQVNLKVRKVKSEKQLGSEWTQRMSRRYRDKLTELVENKERSNESGHILVDDDLQIPKEELDKIDDWLNILHFAALEGLIRGDGTFEKELRNAFGHSKAVTDRLIDFLDSEMKAFDLLKLLNLSPDVLEKVLPASVKFEIEKNAFVMPMPTIQSDGGEGEGEEASKKPKKKRKAKKEKMQNKTPIGGEEKGTVTEQKKRDKAIEPSKQDTVNEDNKEDTVNEQNKEDTINEQNKDGTVNEHKQDTVNEQNKEDTINEQNKEDTINEQNKDGTVNEQNKDGTVNEDNKKDTVNEQNKQDTVNEDNKKDTVNEQNKQDTVNEDNKEDPVNEQNKEDTVNEDNKEDPVNEQNKEDTVNEDNKEDPVNEQNKEDTVNEDNKEDPVNEQNKEDTVNEDNKKDTVNEQNKQDTVNEDNKEDTVNDKQDTVNEDNKEDTVNEQNKEDTVNEDNKEDPVNEQNNEDTVNEDNKKDPVNEQNKEDTVNEDNKEDTVNEQNKEDTINEQNKDGTVNEQNKDGTVNEDNKKDTVNEQNKEDTVNEDNKEDPVNEQNKEDTVNEDNKEDPVNEQNKEDTVNEDNKEDTVNEQNKEDTINEQNKDGTVNEQNKEDTINEQNKDGTVNEQNKEDTINEQNKDGTVNEQNKEDTINEQNKDGTVNEPQVEELATEVERVKLSDFGDDRFLFAKYRLLLGALLGERRPNDSTDIERSNFFVD</sequence>
<feature type="region of interest" description="Disordered" evidence="4">
    <location>
        <begin position="837"/>
        <end position="1341"/>
    </location>
</feature>
<feature type="compositionally biased region" description="Basic and acidic residues" evidence="4">
    <location>
        <begin position="1204"/>
        <end position="1279"/>
    </location>
</feature>
<evidence type="ECO:0000256" key="3">
    <source>
        <dbReference type="PROSITE-ProRule" id="PRU00810"/>
    </source>
</evidence>
<name>A0A914HZ37_GLORO</name>
<evidence type="ECO:0000256" key="4">
    <source>
        <dbReference type="SAM" id="MobiDB-lite"/>
    </source>
</evidence>
<dbReference type="WBParaSite" id="Gr19_v10_g5358.t1">
    <property type="protein sequence ID" value="Gr19_v10_g5358.t1"/>
    <property type="gene ID" value="Gr19_v10_g5358"/>
</dbReference>
<dbReference type="PANTHER" id="PTHR37409:SF5">
    <property type="entry name" value="CELL WALL PROTEIN AWA1-LIKE"/>
    <property type="match status" value="1"/>
</dbReference>
<dbReference type="GO" id="GO:0005634">
    <property type="term" value="C:nucleus"/>
    <property type="evidence" value="ECO:0007669"/>
    <property type="project" value="UniProtKB-SubCell"/>
</dbReference>
<evidence type="ECO:0000256" key="1">
    <source>
        <dbReference type="ARBA" id="ARBA00004123"/>
    </source>
</evidence>
<reference evidence="6" key="1">
    <citation type="submission" date="2022-11" db="UniProtKB">
        <authorList>
            <consortium name="WormBaseParasite"/>
        </authorList>
    </citation>
    <scope>IDENTIFICATION</scope>
</reference>